<keyword evidence="2" id="KW-1185">Reference proteome</keyword>
<dbReference type="Proteomes" id="UP000657918">
    <property type="component" value="Unassembled WGS sequence"/>
</dbReference>
<proteinExistence type="predicted"/>
<evidence type="ECO:0000313" key="2">
    <source>
        <dbReference type="Proteomes" id="UP000657918"/>
    </source>
</evidence>
<reference evidence="1 2" key="1">
    <citation type="submission" date="2020-10" db="EMBL/GenBank/DDBJ databases">
        <title>Plant Genome Project.</title>
        <authorList>
            <person name="Zhang R.-G."/>
        </authorList>
    </citation>
    <scope>NUCLEOTIDE SEQUENCE [LARGE SCALE GENOMIC DNA]</scope>
    <source>
        <strain evidence="1">FAFU-HL-1</strain>
        <tissue evidence="1">Leaf</tissue>
    </source>
</reference>
<dbReference type="AlphaFoldDB" id="A0A835MX09"/>
<dbReference type="EMBL" id="JADGMS010000006">
    <property type="protein sequence ID" value="KAF9680435.1"/>
    <property type="molecule type" value="Genomic_DNA"/>
</dbReference>
<organism evidence="1 2">
    <name type="scientific">Salix dunnii</name>
    <dbReference type="NCBI Taxonomy" id="1413687"/>
    <lineage>
        <taxon>Eukaryota</taxon>
        <taxon>Viridiplantae</taxon>
        <taxon>Streptophyta</taxon>
        <taxon>Embryophyta</taxon>
        <taxon>Tracheophyta</taxon>
        <taxon>Spermatophyta</taxon>
        <taxon>Magnoliopsida</taxon>
        <taxon>eudicotyledons</taxon>
        <taxon>Gunneridae</taxon>
        <taxon>Pentapetalae</taxon>
        <taxon>rosids</taxon>
        <taxon>fabids</taxon>
        <taxon>Malpighiales</taxon>
        <taxon>Salicaceae</taxon>
        <taxon>Saliceae</taxon>
        <taxon>Salix</taxon>
    </lineage>
</organism>
<evidence type="ECO:0000313" key="1">
    <source>
        <dbReference type="EMBL" id="KAF9680435.1"/>
    </source>
</evidence>
<sequence>MDDPYIVSNGFTDKAEGPAFYLNCKPHNTFSHTGVEITCDYASVSKIIELYVKIPPVDLPSIMLK</sequence>
<comment type="caution">
    <text evidence="1">The sequence shown here is derived from an EMBL/GenBank/DDBJ whole genome shotgun (WGS) entry which is preliminary data.</text>
</comment>
<protein>
    <submittedName>
        <fullName evidence="1">Uncharacterized protein</fullName>
    </submittedName>
</protein>
<name>A0A835MX09_9ROSI</name>
<gene>
    <name evidence="1" type="ORF">SADUNF_Sadunf06G0120900</name>
</gene>
<accession>A0A835MX09</accession>